<dbReference type="Gene3D" id="2.60.120.330">
    <property type="entry name" value="B-lactam Antibiotic, Isopenicillin N Synthase, Chain"/>
    <property type="match status" value="1"/>
</dbReference>
<dbReference type="PROSITE" id="PS51471">
    <property type="entry name" value="FE2OG_OXY"/>
    <property type="match status" value="1"/>
</dbReference>
<evidence type="ECO:0000256" key="3">
    <source>
        <dbReference type="ARBA" id="ARBA00023002"/>
    </source>
</evidence>
<proteinExistence type="inferred from homology"/>
<keyword evidence="2" id="KW-0479">Metal-binding</keyword>
<protein>
    <recommendedName>
        <fullName evidence="5">Fe2OG dioxygenase domain-containing protein</fullName>
    </recommendedName>
</protein>
<keyword evidence="7" id="KW-1185">Reference proteome</keyword>
<dbReference type="InterPro" id="IPR044861">
    <property type="entry name" value="IPNS-like_FE2OG_OXY"/>
</dbReference>
<dbReference type="InterPro" id="IPR005123">
    <property type="entry name" value="Oxoglu/Fe-dep_dioxygenase_dom"/>
</dbReference>
<dbReference type="PANTHER" id="PTHR10209:SF714">
    <property type="entry name" value="1-AMINOCYCLOPROPANE-1-CARBOXYLATE OXIDASE HOMOLOG 11-RELATED"/>
    <property type="match status" value="1"/>
</dbReference>
<comment type="caution">
    <text evidence="6">The sequence shown here is derived from an EMBL/GenBank/DDBJ whole genome shotgun (WGS) entry which is preliminary data.</text>
</comment>
<name>A0A8X8WU62_SALSN</name>
<dbReference type="Proteomes" id="UP000298416">
    <property type="component" value="Unassembled WGS sequence"/>
</dbReference>
<dbReference type="AlphaFoldDB" id="A0A8X8WU62"/>
<evidence type="ECO:0000256" key="4">
    <source>
        <dbReference type="ARBA" id="ARBA00023004"/>
    </source>
</evidence>
<organism evidence="6">
    <name type="scientific">Salvia splendens</name>
    <name type="common">Scarlet sage</name>
    <dbReference type="NCBI Taxonomy" id="180675"/>
    <lineage>
        <taxon>Eukaryota</taxon>
        <taxon>Viridiplantae</taxon>
        <taxon>Streptophyta</taxon>
        <taxon>Embryophyta</taxon>
        <taxon>Tracheophyta</taxon>
        <taxon>Spermatophyta</taxon>
        <taxon>Magnoliopsida</taxon>
        <taxon>eudicotyledons</taxon>
        <taxon>Gunneridae</taxon>
        <taxon>Pentapetalae</taxon>
        <taxon>asterids</taxon>
        <taxon>lamiids</taxon>
        <taxon>Lamiales</taxon>
        <taxon>Lamiaceae</taxon>
        <taxon>Nepetoideae</taxon>
        <taxon>Mentheae</taxon>
        <taxon>Salviinae</taxon>
        <taxon>Salvia</taxon>
        <taxon>Salvia subgen. Calosphace</taxon>
        <taxon>core Calosphace</taxon>
    </lineage>
</organism>
<reference evidence="6" key="2">
    <citation type="submission" date="2020-08" db="EMBL/GenBank/DDBJ databases">
        <title>Plant Genome Project.</title>
        <authorList>
            <person name="Zhang R.-G."/>
        </authorList>
    </citation>
    <scope>NUCLEOTIDE SEQUENCE</scope>
    <source>
        <strain evidence="6">Huo1</strain>
        <tissue evidence="6">Leaf</tissue>
    </source>
</reference>
<gene>
    <name evidence="6" type="ORF">SASPL_137724</name>
</gene>
<sequence length="177" mass="20427">MMDAMLAVVKRFHELPNADKASFYSDDARRRVDPREIPSWRDQVREYVKYMIELREVIRELLSEALGLRRDYLSSMECMKSRSLACLYYPKCPEPNKTLGSSKHSDVTFLTLFMQDSIGGLQILHQDQWVDVPPVRGALVADIGDLMQIIRNDKFISVEHRVLAQSVGPRISAFICY</sequence>
<evidence type="ECO:0000313" key="7">
    <source>
        <dbReference type="Proteomes" id="UP000298416"/>
    </source>
</evidence>
<comment type="similarity">
    <text evidence="1">Belongs to the iron/ascorbate-dependent oxidoreductase family.</text>
</comment>
<dbReference type="EMBL" id="PNBA02000014">
    <property type="protein sequence ID" value="KAG6400879.1"/>
    <property type="molecule type" value="Genomic_DNA"/>
</dbReference>
<dbReference type="Pfam" id="PF03171">
    <property type="entry name" value="2OG-FeII_Oxy"/>
    <property type="match status" value="1"/>
</dbReference>
<dbReference type="GO" id="GO:0051213">
    <property type="term" value="F:dioxygenase activity"/>
    <property type="evidence" value="ECO:0007669"/>
    <property type="project" value="UniProtKB-ARBA"/>
</dbReference>
<feature type="domain" description="Fe2OG dioxygenase" evidence="5">
    <location>
        <begin position="80"/>
        <end position="177"/>
    </location>
</feature>
<keyword evidence="4" id="KW-0408">Iron</keyword>
<dbReference type="InterPro" id="IPR027443">
    <property type="entry name" value="IPNS-like_sf"/>
</dbReference>
<dbReference type="PANTHER" id="PTHR10209">
    <property type="entry name" value="OXIDOREDUCTASE, 2OG-FE II OXYGENASE FAMILY PROTEIN"/>
    <property type="match status" value="1"/>
</dbReference>
<dbReference type="GO" id="GO:0046872">
    <property type="term" value="F:metal ion binding"/>
    <property type="evidence" value="ECO:0007669"/>
    <property type="project" value="UniProtKB-KW"/>
</dbReference>
<evidence type="ECO:0000313" key="6">
    <source>
        <dbReference type="EMBL" id="KAG6400879.1"/>
    </source>
</evidence>
<accession>A0A8X8WU62</accession>
<evidence type="ECO:0000259" key="5">
    <source>
        <dbReference type="PROSITE" id="PS51471"/>
    </source>
</evidence>
<evidence type="ECO:0000256" key="2">
    <source>
        <dbReference type="ARBA" id="ARBA00022723"/>
    </source>
</evidence>
<reference evidence="6" key="1">
    <citation type="submission" date="2018-01" db="EMBL/GenBank/DDBJ databases">
        <authorList>
            <person name="Mao J.F."/>
        </authorList>
    </citation>
    <scope>NUCLEOTIDE SEQUENCE</scope>
    <source>
        <strain evidence="6">Huo1</strain>
        <tissue evidence="6">Leaf</tissue>
    </source>
</reference>
<evidence type="ECO:0000256" key="1">
    <source>
        <dbReference type="ARBA" id="ARBA00008056"/>
    </source>
</evidence>
<dbReference type="SUPFAM" id="SSF51197">
    <property type="entry name" value="Clavaminate synthase-like"/>
    <property type="match status" value="1"/>
</dbReference>
<keyword evidence="3" id="KW-0560">Oxidoreductase</keyword>